<reference evidence="2" key="1">
    <citation type="submission" date="2012-09" db="EMBL/GenBank/DDBJ databases">
        <title>Metagenomic Characterization of a Microbial Community in Wastewater Detects High Levels of Antibiotic Resistance.</title>
        <authorList>
            <person name="Abrams M."/>
            <person name="Caldwell A."/>
            <person name="Vandaei E."/>
            <person name="Lee W."/>
            <person name="Perrott J."/>
            <person name="Khan S.Y."/>
            <person name="Ta J."/>
            <person name="Romero D."/>
            <person name="Nguyen V."/>
            <person name="Pourmand N."/>
            <person name="Ouverney C.C."/>
        </authorList>
    </citation>
    <scope>NUCLEOTIDE SEQUENCE</scope>
</reference>
<organism evidence="2">
    <name type="scientific">uncultured bacterium A1Q1_fos_560</name>
    <dbReference type="NCBI Taxonomy" id="1256584"/>
    <lineage>
        <taxon>Bacteria</taxon>
        <taxon>environmental samples</taxon>
    </lineage>
</organism>
<accession>L7VXI1</accession>
<feature type="domain" description="DUF5069" evidence="1">
    <location>
        <begin position="42"/>
        <end position="181"/>
    </location>
</feature>
<protein>
    <recommendedName>
        <fullName evidence="1">DUF5069 domain-containing protein</fullName>
    </recommendedName>
</protein>
<proteinExistence type="predicted"/>
<dbReference type="EMBL" id="JX649893">
    <property type="protein sequence ID" value="AGC72156.1"/>
    <property type="molecule type" value="Genomic_DNA"/>
</dbReference>
<dbReference type="InterPro" id="IPR031849">
    <property type="entry name" value="DUF5069"/>
</dbReference>
<dbReference type="AlphaFoldDB" id="L7VXI1"/>
<dbReference type="Pfam" id="PF16798">
    <property type="entry name" value="DUF5069"/>
    <property type="match status" value="1"/>
</dbReference>
<sequence length="182" mass="19996">MLPLSLVQSGQFSAAVPVSGTAAPCASSHTHNRYAENVAMMTYPRSPKVLLGGIAHLARLIDKVKLRQAGQIQDYNYLTVGFDKYLIDFLQIDPKAFEQRVLAGGSDDELLTWVRTNSRALSDQEIAQWSQGLLTSGPKDDATRQRYQGRLQEVATKRGVPVASLPPASTWVEAIELDEGRI</sequence>
<name>L7VXI1_9BACT</name>
<evidence type="ECO:0000259" key="1">
    <source>
        <dbReference type="Pfam" id="PF16798"/>
    </source>
</evidence>
<evidence type="ECO:0000313" key="2">
    <source>
        <dbReference type="EMBL" id="AGC72156.1"/>
    </source>
</evidence>